<dbReference type="SMART" id="SM00387">
    <property type="entry name" value="HATPase_c"/>
    <property type="match status" value="1"/>
</dbReference>
<dbReference type="Pfam" id="PF02518">
    <property type="entry name" value="HATPase_c"/>
    <property type="match status" value="1"/>
</dbReference>
<evidence type="ECO:0000256" key="3">
    <source>
        <dbReference type="ARBA" id="ARBA00023012"/>
    </source>
</evidence>
<dbReference type="Gene3D" id="3.40.50.720">
    <property type="entry name" value="NAD(P)-binding Rossmann-like Domain"/>
    <property type="match status" value="1"/>
</dbReference>
<dbReference type="GO" id="GO:0046983">
    <property type="term" value="F:protein dimerization activity"/>
    <property type="evidence" value="ECO:0007669"/>
    <property type="project" value="InterPro"/>
</dbReference>
<dbReference type="RefSeq" id="WP_121988874.1">
    <property type="nucleotide sequence ID" value="NZ_OUNR01000012.1"/>
</dbReference>
<dbReference type="GO" id="GO:0016020">
    <property type="term" value="C:membrane"/>
    <property type="evidence" value="ECO:0007669"/>
    <property type="project" value="InterPro"/>
</dbReference>
<dbReference type="InterPro" id="IPR011712">
    <property type="entry name" value="Sig_transdc_His_kin_sub3_dim/P"/>
</dbReference>
<gene>
    <name evidence="5" type="ORF">NITLEN_20120</name>
</gene>
<organism evidence="5 6">
    <name type="scientific">Nitrospira lenta</name>
    <dbReference type="NCBI Taxonomy" id="1436998"/>
    <lineage>
        <taxon>Bacteria</taxon>
        <taxon>Pseudomonadati</taxon>
        <taxon>Nitrospirota</taxon>
        <taxon>Nitrospiria</taxon>
        <taxon>Nitrospirales</taxon>
        <taxon>Nitrospiraceae</taxon>
        <taxon>Nitrospira</taxon>
    </lineage>
</organism>
<dbReference type="SUPFAM" id="SSF51735">
    <property type="entry name" value="NAD(P)-binding Rossmann-fold domains"/>
    <property type="match status" value="1"/>
</dbReference>
<keyword evidence="1" id="KW-0808">Transferase</keyword>
<dbReference type="InterPro" id="IPR050482">
    <property type="entry name" value="Sensor_HK_TwoCompSys"/>
</dbReference>
<dbReference type="PANTHER" id="PTHR24421">
    <property type="entry name" value="NITRATE/NITRITE SENSOR PROTEIN NARX-RELATED"/>
    <property type="match status" value="1"/>
</dbReference>
<dbReference type="InterPro" id="IPR000683">
    <property type="entry name" value="Gfo/Idh/MocA-like_OxRdtase_N"/>
</dbReference>
<dbReference type="Pfam" id="PF07730">
    <property type="entry name" value="HisKA_3"/>
    <property type="match status" value="1"/>
</dbReference>
<dbReference type="AlphaFoldDB" id="A0A330L584"/>
<evidence type="ECO:0000313" key="5">
    <source>
        <dbReference type="EMBL" id="SPP64480.1"/>
    </source>
</evidence>
<dbReference type="InterPro" id="IPR036890">
    <property type="entry name" value="HATPase_C_sf"/>
</dbReference>
<accession>A0A330L584</accession>
<dbReference type="Proteomes" id="UP000248168">
    <property type="component" value="Unassembled WGS sequence"/>
</dbReference>
<dbReference type="SUPFAM" id="SSF55874">
    <property type="entry name" value="ATPase domain of HSP90 chaperone/DNA topoisomerase II/histidine kinase"/>
    <property type="match status" value="1"/>
</dbReference>
<dbReference type="Gene3D" id="3.30.565.10">
    <property type="entry name" value="Histidine kinase-like ATPase, C-terminal domain"/>
    <property type="match status" value="1"/>
</dbReference>
<reference evidence="6" key="1">
    <citation type="submission" date="2018-04" db="EMBL/GenBank/DDBJ databases">
        <authorList>
            <person name="Lucker S."/>
            <person name="Sakoula D."/>
        </authorList>
    </citation>
    <scope>NUCLEOTIDE SEQUENCE [LARGE SCALE GENOMIC DNA]</scope>
</reference>
<dbReference type="Pfam" id="PF01408">
    <property type="entry name" value="GFO_IDH_MocA"/>
    <property type="match status" value="1"/>
</dbReference>
<evidence type="ECO:0000256" key="2">
    <source>
        <dbReference type="ARBA" id="ARBA00022777"/>
    </source>
</evidence>
<evidence type="ECO:0000313" key="6">
    <source>
        <dbReference type="Proteomes" id="UP000248168"/>
    </source>
</evidence>
<dbReference type="InterPro" id="IPR036291">
    <property type="entry name" value="NAD(P)-bd_dom_sf"/>
</dbReference>
<dbReference type="InterPro" id="IPR003594">
    <property type="entry name" value="HATPase_dom"/>
</dbReference>
<dbReference type="EMBL" id="OUNR01000012">
    <property type="protein sequence ID" value="SPP64480.1"/>
    <property type="molecule type" value="Genomic_DNA"/>
</dbReference>
<protein>
    <submittedName>
        <fullName evidence="5">Putative Histidine kinase with N-terminal NAD-binding region</fullName>
    </submittedName>
</protein>
<sequence length="369" mass="41170">MAPTKHRSTKVRSKSPKVGATNVAIIGAGRGGTALMEIFANDPLVQIVGIAEVNTQAPGVTLAKQLQIPVTRNYRKLLAMERVDLIIDVSGDAEVWQFLQDFHRMGVTIIGGASAKFMWELIGARIRATAEIENTLNKYQSLYRLYVKETGAAVTEERTRIACEIHDGLVQSLAGVNFKLDLCQELVRKNPKASLATIKESKAQLKLAIQEARQVIFNLRPLHYDKMELIPALTNYLKSYETQARIKAQFTVTGDEQILFPRTKIFLFRIIQEALSNVQKHAKADRVSIKLEINLEMLRVTISDNGIGFDMDAVLRDPDKWDHFGIRGIIERAKLVGGEGHIDSKQGRGTTITVEVPLMNKETSEHGQN</sequence>
<keyword evidence="3" id="KW-0902">Two-component regulatory system</keyword>
<keyword evidence="6" id="KW-1185">Reference proteome</keyword>
<proteinExistence type="predicted"/>
<dbReference type="GO" id="GO:0000155">
    <property type="term" value="F:phosphorelay sensor kinase activity"/>
    <property type="evidence" value="ECO:0007669"/>
    <property type="project" value="InterPro"/>
</dbReference>
<feature type="domain" description="Histidine kinase/HSP90-like ATPase" evidence="4">
    <location>
        <begin position="262"/>
        <end position="360"/>
    </location>
</feature>
<dbReference type="GO" id="GO:0000166">
    <property type="term" value="F:nucleotide binding"/>
    <property type="evidence" value="ECO:0007669"/>
    <property type="project" value="InterPro"/>
</dbReference>
<dbReference type="CDD" id="cd16917">
    <property type="entry name" value="HATPase_UhpB-NarQ-NarX-like"/>
    <property type="match status" value="1"/>
</dbReference>
<keyword evidence="2 5" id="KW-0418">Kinase</keyword>
<name>A0A330L584_9BACT</name>
<dbReference type="OrthoDB" id="9811306at2"/>
<dbReference type="InParanoid" id="A0A330L584"/>
<evidence type="ECO:0000256" key="1">
    <source>
        <dbReference type="ARBA" id="ARBA00022679"/>
    </source>
</evidence>
<evidence type="ECO:0000259" key="4">
    <source>
        <dbReference type="SMART" id="SM00387"/>
    </source>
</evidence>
<dbReference type="Gene3D" id="1.20.5.1930">
    <property type="match status" value="1"/>
</dbReference>